<feature type="domain" description="Single Cache" evidence="6">
    <location>
        <begin position="279"/>
        <end position="363"/>
    </location>
</feature>
<evidence type="ECO:0000256" key="5">
    <source>
        <dbReference type="ARBA" id="ARBA00023136"/>
    </source>
</evidence>
<evidence type="ECO:0000256" key="2">
    <source>
        <dbReference type="ARBA" id="ARBA00022475"/>
    </source>
</evidence>
<dbReference type="InterPro" id="IPR033480">
    <property type="entry name" value="sCache_2"/>
</dbReference>
<evidence type="ECO:0008006" key="10">
    <source>
        <dbReference type="Google" id="ProtNLM"/>
    </source>
</evidence>
<evidence type="ECO:0000259" key="7">
    <source>
        <dbReference type="SMART" id="SM01079"/>
    </source>
</evidence>
<name>A0ABN5XDD5_9EURY</name>
<protein>
    <recommendedName>
        <fullName evidence="10">Cache domain protein</fullName>
    </recommendedName>
</protein>
<sequence>MRITACIAALLIAVAVLGAGCTEESRPPPGEAVLQEAVAGINGELASVRASAGESARVLGEAGLTSAAGKEAVRQAMLNHPYTESTLVVTKDGIVAMAVPDSYAGTVGSDISSHPETGRAVRERVPLVSEVFPLAEGFAGVAQSYPVFGKDGEYLGFVSIAYRPDALIGRAVAPLTNGSPYDIWVTQTDGDVIYDTTPEEIGKNLFSDPAYQSPALQDAFSRIAAEPSGSLVYSFWDRNWARNVTKEAVWGTAGIDGTEWRVVVTQNTDAEEAPAATGERPPVADADDDMKGFVAEAALYAREHGRTEALAAFNDPDGEFVRSELYIFAYDMNGTVLALPFQQQFIGTNRSEVHDSSGVAYIAGMTRLAAEGGGSIYYVYPNPAREYAEELKLGYVLPVDGTWFVGSGIYIPEVGTEFDAEVRDALMKRVKAARDYAQEHGKETACAAFNDLAGDFADGGAYIFAYATNGTTLALPYQPEYIGENRFDLEDRYGVRVILLEIAAAENGGGFVYITYYNPDTGLDGLKLCYVAPVDEEWFVGSGVYADA</sequence>
<keyword evidence="4" id="KW-1133">Transmembrane helix</keyword>
<dbReference type="InterPro" id="IPR004010">
    <property type="entry name" value="Double_Cache_2"/>
</dbReference>
<evidence type="ECO:0000313" key="8">
    <source>
        <dbReference type="EMBL" id="BBL67003.1"/>
    </source>
</evidence>
<evidence type="ECO:0000256" key="4">
    <source>
        <dbReference type="ARBA" id="ARBA00022989"/>
    </source>
</evidence>
<evidence type="ECO:0000313" key="9">
    <source>
        <dbReference type="Proteomes" id="UP000824969"/>
    </source>
</evidence>
<reference evidence="8 9" key="1">
    <citation type="submission" date="2019-06" db="EMBL/GenBank/DDBJ databases">
        <title>Complete genome sequence of Methanoculleus chikugoensis strain MG62.</title>
        <authorList>
            <person name="Asakawa S."/>
            <person name="Dianou D."/>
        </authorList>
    </citation>
    <scope>NUCLEOTIDE SEQUENCE [LARGE SCALE GENOMIC DNA]</scope>
    <source>
        <strain evidence="8 9">MG62</strain>
    </source>
</reference>
<feature type="domain" description="Single Cache" evidence="6">
    <location>
        <begin position="415"/>
        <end position="499"/>
    </location>
</feature>
<gene>
    <name evidence="8" type="ORF">MchiMG62_01840</name>
</gene>
<dbReference type="Pfam" id="PF22309">
    <property type="entry name" value="HK-GC-Chemotax_sensor"/>
    <property type="match status" value="1"/>
</dbReference>
<dbReference type="SMART" id="SM01079">
    <property type="entry name" value="CHASE"/>
    <property type="match status" value="1"/>
</dbReference>
<keyword evidence="2" id="KW-1003">Cell membrane</keyword>
<accession>A0ABN5XDD5</accession>
<feature type="domain" description="CHASE" evidence="7">
    <location>
        <begin position="37"/>
        <end position="196"/>
    </location>
</feature>
<dbReference type="Proteomes" id="UP000824969">
    <property type="component" value="Chromosome"/>
</dbReference>
<proteinExistence type="predicted"/>
<dbReference type="InterPro" id="IPR006189">
    <property type="entry name" value="CHASE_dom"/>
</dbReference>
<dbReference type="RefSeq" id="WP_221057493.1">
    <property type="nucleotide sequence ID" value="NZ_AP019781.1"/>
</dbReference>
<keyword evidence="9" id="KW-1185">Reference proteome</keyword>
<organism evidence="8 9">
    <name type="scientific">Methanoculleus chikugoensis</name>
    <dbReference type="NCBI Taxonomy" id="118126"/>
    <lineage>
        <taxon>Archaea</taxon>
        <taxon>Methanobacteriati</taxon>
        <taxon>Methanobacteriota</taxon>
        <taxon>Stenosarchaea group</taxon>
        <taxon>Methanomicrobia</taxon>
        <taxon>Methanomicrobiales</taxon>
        <taxon>Methanomicrobiaceae</taxon>
        <taxon>Methanoculleus</taxon>
    </lineage>
</organism>
<comment type="subcellular location">
    <subcellularLocation>
        <location evidence="1">Cell membrane</location>
        <topology evidence="1">Multi-pass membrane protein</topology>
    </subcellularLocation>
</comment>
<keyword evidence="5" id="KW-0472">Membrane</keyword>
<dbReference type="GeneID" id="66129684"/>
<dbReference type="Pfam" id="PF08269">
    <property type="entry name" value="dCache_2"/>
    <property type="match status" value="1"/>
</dbReference>
<keyword evidence="3" id="KW-0812">Transmembrane</keyword>
<evidence type="ECO:0000256" key="1">
    <source>
        <dbReference type="ARBA" id="ARBA00004651"/>
    </source>
</evidence>
<evidence type="ECO:0000259" key="6">
    <source>
        <dbReference type="SMART" id="SM01049"/>
    </source>
</evidence>
<dbReference type="CDD" id="cd18773">
    <property type="entry name" value="PDC1_HK_sensor"/>
    <property type="match status" value="1"/>
</dbReference>
<dbReference type="PROSITE" id="PS51257">
    <property type="entry name" value="PROKAR_LIPOPROTEIN"/>
    <property type="match status" value="1"/>
</dbReference>
<dbReference type="SMART" id="SM01049">
    <property type="entry name" value="Cache_2"/>
    <property type="match status" value="2"/>
</dbReference>
<dbReference type="InterPro" id="IPR054513">
    <property type="entry name" value="Dret_0059-like_sensor"/>
</dbReference>
<dbReference type="EMBL" id="AP019781">
    <property type="protein sequence ID" value="BBL67003.1"/>
    <property type="molecule type" value="Genomic_DNA"/>
</dbReference>
<evidence type="ECO:0000256" key="3">
    <source>
        <dbReference type="ARBA" id="ARBA00022692"/>
    </source>
</evidence>